<dbReference type="EMBL" id="SOFL01000052">
    <property type="protein sequence ID" value="TFB97805.1"/>
    <property type="molecule type" value="Genomic_DNA"/>
</dbReference>
<dbReference type="GO" id="GO:0005992">
    <property type="term" value="P:trehalose biosynthetic process"/>
    <property type="evidence" value="ECO:0007669"/>
    <property type="project" value="TreeGrafter"/>
</dbReference>
<dbReference type="Proteomes" id="UP000297907">
    <property type="component" value="Unassembled WGS sequence"/>
</dbReference>
<dbReference type="GO" id="GO:0030980">
    <property type="term" value="P:alpha-glucan catabolic process"/>
    <property type="evidence" value="ECO:0007669"/>
    <property type="project" value="TreeGrafter"/>
</dbReference>
<dbReference type="NCBIfam" id="TIGR02401">
    <property type="entry name" value="trehalose_TreY"/>
    <property type="match status" value="1"/>
</dbReference>
<evidence type="ECO:0000313" key="2">
    <source>
        <dbReference type="EMBL" id="TFB97805.1"/>
    </source>
</evidence>
<dbReference type="SMART" id="SM00642">
    <property type="entry name" value="Aamy"/>
    <property type="match status" value="1"/>
</dbReference>
<dbReference type="OrthoDB" id="9761577at2"/>
<keyword evidence="3" id="KW-1185">Reference proteome</keyword>
<dbReference type="InterPro" id="IPR006047">
    <property type="entry name" value="GH13_cat_dom"/>
</dbReference>
<dbReference type="AlphaFoldDB" id="A0A4R8W3C9"/>
<dbReference type="Pfam" id="PF00128">
    <property type="entry name" value="Alpha-amylase"/>
    <property type="match status" value="1"/>
</dbReference>
<protein>
    <submittedName>
        <fullName evidence="2">Malto-oligosyltrehalose synthase</fullName>
    </submittedName>
</protein>
<evidence type="ECO:0000259" key="1">
    <source>
        <dbReference type="SMART" id="SM00642"/>
    </source>
</evidence>
<dbReference type="InterPro" id="IPR013797">
    <property type="entry name" value="Maltooligo_trehalose_synth_4"/>
</dbReference>
<dbReference type="SUPFAM" id="SSF51445">
    <property type="entry name" value="(Trans)glycosidases"/>
    <property type="match status" value="1"/>
</dbReference>
<dbReference type="PANTHER" id="PTHR10357">
    <property type="entry name" value="ALPHA-AMYLASE FAMILY MEMBER"/>
    <property type="match status" value="1"/>
</dbReference>
<comment type="caution">
    <text evidence="2">The sequence shown here is derived from an EMBL/GenBank/DDBJ whole genome shotgun (WGS) entry which is preliminary data.</text>
</comment>
<reference evidence="2 3" key="1">
    <citation type="submission" date="2019-03" db="EMBL/GenBank/DDBJ databases">
        <title>Genomics of glacier-inhabiting Cryobacterium strains.</title>
        <authorList>
            <person name="Liu Q."/>
            <person name="Xin Y.-H."/>
        </authorList>
    </citation>
    <scope>NUCLEOTIDE SEQUENCE [LARGE SCALE GENOMIC DNA]</scope>
    <source>
        <strain evidence="2 3">RHLS22-1</strain>
    </source>
</reference>
<dbReference type="InterPro" id="IPR012767">
    <property type="entry name" value="Trehalose_TreY"/>
</dbReference>
<dbReference type="Gene3D" id="3.30.1590.10">
    <property type="entry name" value="Maltooligosyl trehalose synthase, domain 2"/>
    <property type="match status" value="1"/>
</dbReference>
<proteinExistence type="predicted"/>
<gene>
    <name evidence="2" type="primary">treY</name>
    <name evidence="2" type="ORF">E3O42_15750</name>
</gene>
<evidence type="ECO:0000313" key="3">
    <source>
        <dbReference type="Proteomes" id="UP000297907"/>
    </source>
</evidence>
<dbReference type="Gene3D" id="1.10.10.470">
    <property type="entry name" value="Maltooligosyl trehalose synthase, domain 4"/>
    <property type="match status" value="1"/>
</dbReference>
<dbReference type="PANTHER" id="PTHR10357:SF216">
    <property type="entry name" value="MALTOOLIGOSYL TREHALOSE SYNTHASE-RELATED"/>
    <property type="match status" value="1"/>
</dbReference>
<feature type="domain" description="Glycosyl hydrolase family 13 catalytic" evidence="1">
    <location>
        <begin position="4"/>
        <end position="642"/>
    </location>
</feature>
<dbReference type="CDD" id="cd11336">
    <property type="entry name" value="AmyAc_MTSase"/>
    <property type="match status" value="1"/>
</dbReference>
<name>A0A4R8W3C9_9MICO</name>
<dbReference type="InterPro" id="IPR017853">
    <property type="entry name" value="GH"/>
</dbReference>
<dbReference type="Gene3D" id="3.20.20.80">
    <property type="entry name" value="Glycosidases"/>
    <property type="match status" value="1"/>
</dbReference>
<organism evidence="2 3">
    <name type="scientific">Cryobacterium adonitolivorans</name>
    <dbReference type="NCBI Taxonomy" id="1259189"/>
    <lineage>
        <taxon>Bacteria</taxon>
        <taxon>Bacillati</taxon>
        <taxon>Actinomycetota</taxon>
        <taxon>Actinomycetes</taxon>
        <taxon>Micrococcales</taxon>
        <taxon>Microbacteriaceae</taxon>
        <taxon>Cryobacterium</taxon>
    </lineage>
</organism>
<accession>A0A4R8W3C9</accession>
<sequence length="781" mass="85784">MSIPVSTYRLQITSAFDLDAAAGVLDYVSRLGADWLYLSPLLTAEEGSDHGYDVIDHGSIDPARGGPEALARLSERVAAAGRGILVDIVPNHVGVNTPHSNAWWWELLREGQGSRYAEAFDVDWPAGNGRLLLPVLGDGETELDRLTVVGDELHYYDNRFPIAPGTANDGAPAAVVHDRQHYELVNWRRADADLNYRRFFAVNTLAGVRVEVPWVFDESHREILRWVHTGQVQGLRVDHPDGLADPAGYLDRLHAAMPDGYLLVEKILEGREQLPSSWSTDGTTGYDALADFDRVLVDPAGQDALDALEATLQDGAVSWAELVYTSKRAIADGILQSEVRRLDRLIPEVADSADALAELIAWFPVYRSYLPVGRPELDTAVRLARQRRPDLDATITALLPYLTDPTHPAAVRFQQTSGMVMAKGVEDTAYYRYSRLTSLNEVGADPSEFAVSVDEFHRRQQTRLAVAPASQTTLSTHDTKRGEDVRARISVLAEIPDEWAGLLAELRALAPLGDAPFENLLWQAIVGSWPASTDRLIGYAEKASREANLSTTWTAPNEDFEDRMRALVRALADDGPLARTVASFVDRVEQAGWSNSLSLKLIQLTAPGVPDVYQGSELWEMSLVDPDNRRPVDYTVRRDFLDRVQAGWLPPIDETGAAKLLVTTSALRLRRDRPELFGRHAPVEAFGPAAAHVVAYDRGGAVTVATRLPVALARTGWGDTTIMLAGHDWQDALTGARFDGGQVRLADLLSRYPVALLIPASAAESPPHPPHLSLSRRSPRA</sequence>
<dbReference type="Gene3D" id="1.10.150.200">
    <property type="entry name" value="Maltooligosyl trehalose synthase, domain 3"/>
    <property type="match status" value="1"/>
</dbReference>
<dbReference type="RefSeq" id="WP_134454850.1">
    <property type="nucleotide sequence ID" value="NZ_SOFL01000052.1"/>
</dbReference>
<dbReference type="GO" id="GO:0047470">
    <property type="term" value="F:(1,4)-alpha-D-glucan 1-alpha-D-glucosylmutase activity"/>
    <property type="evidence" value="ECO:0007669"/>
    <property type="project" value="TreeGrafter"/>
</dbReference>